<dbReference type="GO" id="GO:0030425">
    <property type="term" value="C:dendrite"/>
    <property type="evidence" value="ECO:0007669"/>
    <property type="project" value="TreeGrafter"/>
</dbReference>
<evidence type="ECO:0000256" key="2">
    <source>
        <dbReference type="ARBA" id="ARBA00022692"/>
    </source>
</evidence>
<keyword evidence="5 8" id="KW-1133">Transmembrane helix</keyword>
<dbReference type="PANTHER" id="PTHR46877">
    <property type="entry name" value="EPH RECEPTOR A5"/>
    <property type="match status" value="1"/>
</dbReference>
<dbReference type="PANTHER" id="PTHR46877:SF14">
    <property type="entry name" value="RECEPTOR PROTEIN-TYROSINE KINASE"/>
    <property type="match status" value="1"/>
</dbReference>
<evidence type="ECO:0000256" key="6">
    <source>
        <dbReference type="ARBA" id="ARBA00023136"/>
    </source>
</evidence>
<keyword evidence="4" id="KW-0067">ATP-binding</keyword>
<evidence type="ECO:0000256" key="3">
    <source>
        <dbReference type="ARBA" id="ARBA00022741"/>
    </source>
</evidence>
<keyword evidence="3" id="KW-0547">Nucleotide-binding</keyword>
<dbReference type="InterPro" id="IPR036116">
    <property type="entry name" value="FN3_sf"/>
</dbReference>
<evidence type="ECO:0000256" key="5">
    <source>
        <dbReference type="ARBA" id="ARBA00022989"/>
    </source>
</evidence>
<dbReference type="PROSITE" id="PS50853">
    <property type="entry name" value="FN3"/>
    <property type="match status" value="1"/>
</dbReference>
<dbReference type="InterPro" id="IPR003961">
    <property type="entry name" value="FN3_dom"/>
</dbReference>
<dbReference type="AlphaFoldDB" id="A0AAV4G7X0"/>
<comment type="caution">
    <text evidence="10">The sequence shown here is derived from an EMBL/GenBank/DDBJ whole genome shotgun (WGS) entry which is preliminary data.</text>
</comment>
<gene>
    <name evidence="10" type="ORF">ElyMa_000597700</name>
</gene>
<dbReference type="CDD" id="cd00063">
    <property type="entry name" value="FN3"/>
    <property type="match status" value="1"/>
</dbReference>
<dbReference type="Gene3D" id="2.60.40.10">
    <property type="entry name" value="Immunoglobulins"/>
    <property type="match status" value="1"/>
</dbReference>
<proteinExistence type="predicted"/>
<dbReference type="GO" id="GO:0007411">
    <property type="term" value="P:axon guidance"/>
    <property type="evidence" value="ECO:0007669"/>
    <property type="project" value="TreeGrafter"/>
</dbReference>
<evidence type="ECO:0000259" key="9">
    <source>
        <dbReference type="PROSITE" id="PS50853"/>
    </source>
</evidence>
<feature type="domain" description="Fibronectin type-III" evidence="9">
    <location>
        <begin position="126"/>
        <end position="220"/>
    </location>
</feature>
<evidence type="ECO:0000313" key="10">
    <source>
        <dbReference type="EMBL" id="GFR81135.1"/>
    </source>
</evidence>
<keyword evidence="7 10" id="KW-0675">Receptor</keyword>
<comment type="subcellular location">
    <subcellularLocation>
        <location evidence="1">Membrane</location>
        <topology evidence="1">Single-pass membrane protein</topology>
    </subcellularLocation>
</comment>
<dbReference type="GO" id="GO:0005524">
    <property type="term" value="F:ATP binding"/>
    <property type="evidence" value="ECO:0007669"/>
    <property type="project" value="UniProtKB-KW"/>
</dbReference>
<keyword evidence="2 8" id="KW-0812">Transmembrane</keyword>
<dbReference type="InterPro" id="IPR050449">
    <property type="entry name" value="Ephrin_rcpt_TKs"/>
</dbReference>
<evidence type="ECO:0000256" key="4">
    <source>
        <dbReference type="ARBA" id="ARBA00022840"/>
    </source>
</evidence>
<feature type="transmembrane region" description="Helical" evidence="8">
    <location>
        <begin position="20"/>
        <end position="49"/>
    </location>
</feature>
<protein>
    <submittedName>
        <fullName evidence="10">Ephrin type-A receptor 4-B</fullName>
    </submittedName>
</protein>
<accession>A0AAV4G7X0</accession>
<dbReference type="Pfam" id="PF00041">
    <property type="entry name" value="fn3"/>
    <property type="match status" value="1"/>
</dbReference>
<evidence type="ECO:0000256" key="8">
    <source>
        <dbReference type="SAM" id="Phobius"/>
    </source>
</evidence>
<dbReference type="Proteomes" id="UP000762676">
    <property type="component" value="Unassembled WGS sequence"/>
</dbReference>
<keyword evidence="11" id="KW-1185">Reference proteome</keyword>
<dbReference type="SUPFAM" id="SSF49265">
    <property type="entry name" value="Fibronectin type III"/>
    <property type="match status" value="1"/>
</dbReference>
<sequence>MNTASTAAVSAMLGFRIARFMFMSAVSLTLPMVSLLFSGTSVIVGCVLVRMFQKHKGSKITHQALRMVNRVSVSIATVYPAVTLNGLARGRTYKIKVYAENGVTNISEDYPSPYSTITVVTQSIGKVVNVRMVSMGPKRLTIAWDIPDSLLGKVTKFHVRFYPKDFEAGAQTRTTPDQNFTLTEFMLQTDYVFMVSTQLMATAYSNTSRYREEGERSRAKRMSALNVWFVLLS</sequence>
<evidence type="ECO:0000313" key="11">
    <source>
        <dbReference type="Proteomes" id="UP000762676"/>
    </source>
</evidence>
<dbReference type="EMBL" id="BMAT01001167">
    <property type="protein sequence ID" value="GFR81135.1"/>
    <property type="molecule type" value="Genomic_DNA"/>
</dbReference>
<keyword evidence="6 8" id="KW-0472">Membrane</keyword>
<name>A0AAV4G7X0_9GAST</name>
<evidence type="ECO:0000256" key="7">
    <source>
        <dbReference type="ARBA" id="ARBA00023170"/>
    </source>
</evidence>
<dbReference type="InterPro" id="IPR013783">
    <property type="entry name" value="Ig-like_fold"/>
</dbReference>
<evidence type="ECO:0000256" key="1">
    <source>
        <dbReference type="ARBA" id="ARBA00004167"/>
    </source>
</evidence>
<organism evidence="10 11">
    <name type="scientific">Elysia marginata</name>
    <dbReference type="NCBI Taxonomy" id="1093978"/>
    <lineage>
        <taxon>Eukaryota</taxon>
        <taxon>Metazoa</taxon>
        <taxon>Spiralia</taxon>
        <taxon>Lophotrochozoa</taxon>
        <taxon>Mollusca</taxon>
        <taxon>Gastropoda</taxon>
        <taxon>Heterobranchia</taxon>
        <taxon>Euthyneura</taxon>
        <taxon>Panpulmonata</taxon>
        <taxon>Sacoglossa</taxon>
        <taxon>Placobranchoidea</taxon>
        <taxon>Plakobranchidae</taxon>
        <taxon>Elysia</taxon>
    </lineage>
</organism>
<reference evidence="10 11" key="1">
    <citation type="journal article" date="2021" name="Elife">
        <title>Chloroplast acquisition without the gene transfer in kleptoplastic sea slugs, Plakobranchus ocellatus.</title>
        <authorList>
            <person name="Maeda T."/>
            <person name="Takahashi S."/>
            <person name="Yoshida T."/>
            <person name="Shimamura S."/>
            <person name="Takaki Y."/>
            <person name="Nagai Y."/>
            <person name="Toyoda A."/>
            <person name="Suzuki Y."/>
            <person name="Arimoto A."/>
            <person name="Ishii H."/>
            <person name="Satoh N."/>
            <person name="Nishiyama T."/>
            <person name="Hasebe M."/>
            <person name="Maruyama T."/>
            <person name="Minagawa J."/>
            <person name="Obokata J."/>
            <person name="Shigenobu S."/>
        </authorList>
    </citation>
    <scope>NUCLEOTIDE SEQUENCE [LARGE SCALE GENOMIC DNA]</scope>
</reference>
<dbReference type="GO" id="GO:0005005">
    <property type="term" value="F:transmembrane-ephrin receptor activity"/>
    <property type="evidence" value="ECO:0007669"/>
    <property type="project" value="TreeGrafter"/>
</dbReference>
<dbReference type="GO" id="GO:0005886">
    <property type="term" value="C:plasma membrane"/>
    <property type="evidence" value="ECO:0007669"/>
    <property type="project" value="TreeGrafter"/>
</dbReference>